<dbReference type="InterPro" id="IPR002110">
    <property type="entry name" value="Ankyrin_rpt"/>
</dbReference>
<dbReference type="FunFam" id="1.10.472.10:FF:000031">
    <property type="entry name" value="cyclin-L1-1-like isoform X1"/>
    <property type="match status" value="1"/>
</dbReference>
<comment type="similarity">
    <text evidence="3">Belongs to the cyclin family.</text>
</comment>
<dbReference type="PROSITE" id="PS50297">
    <property type="entry name" value="ANK_REP_REGION"/>
    <property type="match status" value="1"/>
</dbReference>
<dbReference type="InterPro" id="IPR043198">
    <property type="entry name" value="Cyclin/Ssn8"/>
</dbReference>
<feature type="compositionally biased region" description="Basic and acidic residues" evidence="4">
    <location>
        <begin position="288"/>
        <end position="298"/>
    </location>
</feature>
<evidence type="ECO:0000256" key="1">
    <source>
        <dbReference type="ARBA" id="ARBA00023127"/>
    </source>
</evidence>
<reference evidence="7" key="1">
    <citation type="submission" date="2021-04" db="EMBL/GenBank/DDBJ databases">
        <authorList>
            <person name="Chebbi M.A.C M."/>
        </authorList>
    </citation>
    <scope>NUCLEOTIDE SEQUENCE</scope>
</reference>
<accession>A0A8J2MXU7</accession>
<keyword evidence="8" id="KW-1185">Reference proteome</keyword>
<dbReference type="PANTHER" id="PTHR10026">
    <property type="entry name" value="CYCLIN"/>
    <property type="match status" value="1"/>
</dbReference>
<dbReference type="PROSITE" id="PS50088">
    <property type="entry name" value="ANK_REPEAT"/>
    <property type="match status" value="2"/>
</dbReference>
<feature type="compositionally biased region" description="Basic residues" evidence="4">
    <location>
        <begin position="352"/>
        <end position="384"/>
    </location>
</feature>
<dbReference type="SUPFAM" id="SSF47954">
    <property type="entry name" value="Cyclin-like"/>
    <property type="match status" value="2"/>
</dbReference>
<sequence>MSSKENIVPTTKNVSVNNTKPYGSIVLTLQNCLLPEEKLITTPSRLDGLDAETEIDLRIYGCELIQTAGILLKLPQVAMATSQVLFQRFYYSKSLVRHDMEITAMGCVCLSSKIEEAPRRIRDVINVFNHIKQVANQKTIQPVILDQNYVALKNQVIKSERRVLKELGFCVHVKHPHKIIVMYLQVLGYEKNRALMQKCWNYMNDSLRSDVFLRHHPETIACACVYLGARELQLPLPSQPPWFALFKVKESAIRDVCKCILRLYSRPRINSEQLEKKVEELRRKFEEARSKARGDAEGHTPSPPLPKHHNAWGGFISRSGTHAVPERAKSPKRSKSSSNASGSVQRSEETKHNKRKKHSSRSRSRSHSRSRTRKTKKTHRHRSGIKNGDIDQVREFLEKKNINVNEKIDGRTLLHYAADYGQNEVLRYLLDKGADADATDKHGITSLLSAIWEGHAGCVKLLLEKGAKQDGLTPDGKTYLDAAEKDEIKNLLRDRH</sequence>
<feature type="domain" description="Cyclin-like" evidence="5">
    <location>
        <begin position="63"/>
        <end position="165"/>
    </location>
</feature>
<dbReference type="InterPro" id="IPR004367">
    <property type="entry name" value="Cyclin_C-dom"/>
</dbReference>
<dbReference type="AlphaFoldDB" id="A0A8J2MXU7"/>
<dbReference type="Gene3D" id="1.10.472.10">
    <property type="entry name" value="Cyclin-like"/>
    <property type="match status" value="2"/>
</dbReference>
<keyword evidence="1 3" id="KW-0195">Cyclin</keyword>
<dbReference type="Pfam" id="PF00134">
    <property type="entry name" value="Cyclin_N"/>
    <property type="match status" value="1"/>
</dbReference>
<dbReference type="SMART" id="SM01332">
    <property type="entry name" value="Cyclin_C"/>
    <property type="match status" value="1"/>
</dbReference>
<dbReference type="Pfam" id="PF02984">
    <property type="entry name" value="Cyclin_C"/>
    <property type="match status" value="1"/>
</dbReference>
<evidence type="ECO:0000256" key="3">
    <source>
        <dbReference type="RuleBase" id="RU000383"/>
    </source>
</evidence>
<organism evidence="7 8">
    <name type="scientific">Cotesia congregata</name>
    <name type="common">Parasitoid wasp</name>
    <name type="synonym">Apanteles congregatus</name>
    <dbReference type="NCBI Taxonomy" id="51543"/>
    <lineage>
        <taxon>Eukaryota</taxon>
        <taxon>Metazoa</taxon>
        <taxon>Ecdysozoa</taxon>
        <taxon>Arthropoda</taxon>
        <taxon>Hexapoda</taxon>
        <taxon>Insecta</taxon>
        <taxon>Pterygota</taxon>
        <taxon>Neoptera</taxon>
        <taxon>Endopterygota</taxon>
        <taxon>Hymenoptera</taxon>
        <taxon>Apocrita</taxon>
        <taxon>Ichneumonoidea</taxon>
        <taxon>Braconidae</taxon>
        <taxon>Microgastrinae</taxon>
        <taxon>Cotesia</taxon>
    </lineage>
</organism>
<dbReference type="Proteomes" id="UP000786811">
    <property type="component" value="Unassembled WGS sequence"/>
</dbReference>
<evidence type="ECO:0000256" key="4">
    <source>
        <dbReference type="SAM" id="MobiDB-lite"/>
    </source>
</evidence>
<feature type="domain" description="Cyclin-like" evidence="5">
    <location>
        <begin position="178"/>
        <end position="262"/>
    </location>
</feature>
<feature type="region of interest" description="Disordered" evidence="4">
    <location>
        <begin position="288"/>
        <end position="389"/>
    </location>
</feature>
<comment type="caution">
    <text evidence="7">The sequence shown here is derived from an EMBL/GenBank/DDBJ whole genome shotgun (WGS) entry which is preliminary data.</text>
</comment>
<dbReference type="SMART" id="SM00385">
    <property type="entry name" value="CYCLIN"/>
    <property type="match status" value="2"/>
</dbReference>
<feature type="domain" description="Cyclin C-terminal" evidence="6">
    <location>
        <begin position="174"/>
        <end position="302"/>
    </location>
</feature>
<evidence type="ECO:0000259" key="5">
    <source>
        <dbReference type="SMART" id="SM00385"/>
    </source>
</evidence>
<keyword evidence="2" id="KW-0040">ANK repeat</keyword>
<dbReference type="SUPFAM" id="SSF48403">
    <property type="entry name" value="Ankyrin repeat"/>
    <property type="match status" value="1"/>
</dbReference>
<dbReference type="FunFam" id="1.10.472.10:FF:000016">
    <property type="entry name" value="cyclin-L1 isoform X1"/>
    <property type="match status" value="1"/>
</dbReference>
<evidence type="ECO:0000313" key="8">
    <source>
        <dbReference type="Proteomes" id="UP000786811"/>
    </source>
</evidence>
<proteinExistence type="inferred from homology"/>
<evidence type="ECO:0000256" key="2">
    <source>
        <dbReference type="PROSITE-ProRule" id="PRU00023"/>
    </source>
</evidence>
<dbReference type="InterPro" id="IPR036915">
    <property type="entry name" value="Cyclin-like_sf"/>
</dbReference>
<dbReference type="EMBL" id="CAJNRD030001123">
    <property type="protein sequence ID" value="CAG5104388.1"/>
    <property type="molecule type" value="Genomic_DNA"/>
</dbReference>
<dbReference type="InterPro" id="IPR013763">
    <property type="entry name" value="Cyclin-like_dom"/>
</dbReference>
<dbReference type="SMART" id="SM00248">
    <property type="entry name" value="ANK"/>
    <property type="match status" value="2"/>
</dbReference>
<feature type="repeat" description="ANK" evidence="2">
    <location>
        <begin position="409"/>
        <end position="441"/>
    </location>
</feature>
<dbReference type="GO" id="GO:0016538">
    <property type="term" value="F:cyclin-dependent protein serine/threonine kinase regulator activity"/>
    <property type="evidence" value="ECO:0007669"/>
    <property type="project" value="InterPro"/>
</dbReference>
<dbReference type="Gene3D" id="1.25.40.20">
    <property type="entry name" value="Ankyrin repeat-containing domain"/>
    <property type="match status" value="1"/>
</dbReference>
<dbReference type="Pfam" id="PF12796">
    <property type="entry name" value="Ank_2"/>
    <property type="match status" value="1"/>
</dbReference>
<dbReference type="InterPro" id="IPR006671">
    <property type="entry name" value="Cyclin_N"/>
</dbReference>
<dbReference type="InterPro" id="IPR036770">
    <property type="entry name" value="Ankyrin_rpt-contain_sf"/>
</dbReference>
<dbReference type="OrthoDB" id="10264655at2759"/>
<evidence type="ECO:0000259" key="6">
    <source>
        <dbReference type="SMART" id="SM01332"/>
    </source>
</evidence>
<dbReference type="GO" id="GO:0006357">
    <property type="term" value="P:regulation of transcription by RNA polymerase II"/>
    <property type="evidence" value="ECO:0007669"/>
    <property type="project" value="InterPro"/>
</dbReference>
<protein>
    <submittedName>
        <fullName evidence="7">Similar to ccnl1: Cyclin-L1 (Danio rerio)</fullName>
    </submittedName>
</protein>
<gene>
    <name evidence="7" type="ORF">HICCMSTLAB_LOCUS11977</name>
</gene>
<evidence type="ECO:0000313" key="7">
    <source>
        <dbReference type="EMBL" id="CAG5104388.1"/>
    </source>
</evidence>
<feature type="repeat" description="ANK" evidence="2">
    <location>
        <begin position="442"/>
        <end position="474"/>
    </location>
</feature>
<name>A0A8J2MXU7_COTCN</name>